<evidence type="ECO:0000313" key="11">
    <source>
        <dbReference type="Proteomes" id="UP000570474"/>
    </source>
</evidence>
<evidence type="ECO:0000256" key="2">
    <source>
        <dbReference type="ARBA" id="ARBA00012438"/>
    </source>
</evidence>
<dbReference type="InterPro" id="IPR003594">
    <property type="entry name" value="HATPase_dom"/>
</dbReference>
<feature type="transmembrane region" description="Helical" evidence="7">
    <location>
        <begin position="7"/>
        <end position="27"/>
    </location>
</feature>
<dbReference type="InterPro" id="IPR011006">
    <property type="entry name" value="CheY-like_superfamily"/>
</dbReference>
<dbReference type="SMART" id="SM00448">
    <property type="entry name" value="REC"/>
    <property type="match status" value="1"/>
</dbReference>
<evidence type="ECO:0000256" key="7">
    <source>
        <dbReference type="SAM" id="Phobius"/>
    </source>
</evidence>
<dbReference type="SUPFAM" id="SSF52172">
    <property type="entry name" value="CheY-like"/>
    <property type="match status" value="1"/>
</dbReference>
<evidence type="ECO:0000256" key="1">
    <source>
        <dbReference type="ARBA" id="ARBA00000085"/>
    </source>
</evidence>
<feature type="domain" description="Histidine kinase" evidence="8">
    <location>
        <begin position="353"/>
        <end position="573"/>
    </location>
</feature>
<feature type="modified residue" description="4-aspartylphosphate" evidence="6">
    <location>
        <position position="648"/>
    </location>
</feature>
<keyword evidence="3 6" id="KW-0597">Phosphoprotein</keyword>
<evidence type="ECO:0000313" key="10">
    <source>
        <dbReference type="EMBL" id="NLR68255.1"/>
    </source>
</evidence>
<dbReference type="Gene3D" id="3.40.50.2300">
    <property type="match status" value="1"/>
</dbReference>
<dbReference type="GO" id="GO:0005886">
    <property type="term" value="C:plasma membrane"/>
    <property type="evidence" value="ECO:0007669"/>
    <property type="project" value="TreeGrafter"/>
</dbReference>
<evidence type="ECO:0000256" key="3">
    <source>
        <dbReference type="ARBA" id="ARBA00022553"/>
    </source>
</evidence>
<dbReference type="RefSeq" id="WP_168874179.1">
    <property type="nucleotide sequence ID" value="NZ_JABAIA010000003.1"/>
</dbReference>
<proteinExistence type="predicted"/>
<comment type="caution">
    <text evidence="10">The sequence shown here is derived from an EMBL/GenBank/DDBJ whole genome shotgun (WGS) entry which is preliminary data.</text>
</comment>
<dbReference type="CDD" id="cd16922">
    <property type="entry name" value="HATPase_EvgS-ArcB-TorS-like"/>
    <property type="match status" value="1"/>
</dbReference>
<dbReference type="CDD" id="cd17546">
    <property type="entry name" value="REC_hyHK_CKI1_RcsC-like"/>
    <property type="match status" value="1"/>
</dbReference>
<dbReference type="InterPro" id="IPR003661">
    <property type="entry name" value="HisK_dim/P_dom"/>
</dbReference>
<dbReference type="InterPro" id="IPR036097">
    <property type="entry name" value="HisK_dim/P_sf"/>
</dbReference>
<dbReference type="AlphaFoldDB" id="A0A847S471"/>
<comment type="catalytic activity">
    <reaction evidence="1">
        <text>ATP + protein L-histidine = ADP + protein N-phospho-L-histidine.</text>
        <dbReference type="EC" id="2.7.13.3"/>
    </reaction>
</comment>
<keyword evidence="7" id="KW-1133">Transmembrane helix</keyword>
<dbReference type="SMART" id="SM00388">
    <property type="entry name" value="HisKA"/>
    <property type="match status" value="1"/>
</dbReference>
<keyword evidence="5" id="KW-0418">Kinase</keyword>
<accession>A0A847S471</accession>
<dbReference type="SUPFAM" id="SSF55874">
    <property type="entry name" value="ATPase domain of HSP90 chaperone/DNA topoisomerase II/histidine kinase"/>
    <property type="match status" value="1"/>
</dbReference>
<dbReference type="PANTHER" id="PTHR43047">
    <property type="entry name" value="TWO-COMPONENT HISTIDINE PROTEIN KINASE"/>
    <property type="match status" value="1"/>
</dbReference>
<name>A0A847S471_9BACT</name>
<dbReference type="GO" id="GO:0000155">
    <property type="term" value="F:phosphorelay sensor kinase activity"/>
    <property type="evidence" value="ECO:0007669"/>
    <property type="project" value="InterPro"/>
</dbReference>
<dbReference type="EMBL" id="JABAIA010000003">
    <property type="protein sequence ID" value="NLR68255.1"/>
    <property type="molecule type" value="Genomic_DNA"/>
</dbReference>
<dbReference type="FunFam" id="3.30.565.10:FF:000010">
    <property type="entry name" value="Sensor histidine kinase RcsC"/>
    <property type="match status" value="1"/>
</dbReference>
<dbReference type="PANTHER" id="PTHR43047:SF66">
    <property type="entry name" value="HISKA"/>
    <property type="match status" value="1"/>
</dbReference>
<dbReference type="InterPro" id="IPR001789">
    <property type="entry name" value="Sig_transdc_resp-reg_receiver"/>
</dbReference>
<dbReference type="Pfam" id="PF00512">
    <property type="entry name" value="HisKA"/>
    <property type="match status" value="1"/>
</dbReference>
<evidence type="ECO:0000256" key="6">
    <source>
        <dbReference type="PROSITE-ProRule" id="PRU00169"/>
    </source>
</evidence>
<dbReference type="GO" id="GO:0009927">
    <property type="term" value="F:histidine phosphotransfer kinase activity"/>
    <property type="evidence" value="ECO:0007669"/>
    <property type="project" value="TreeGrafter"/>
</dbReference>
<dbReference type="Pfam" id="PF02518">
    <property type="entry name" value="HATPase_c"/>
    <property type="match status" value="1"/>
</dbReference>
<reference evidence="10 11" key="1">
    <citation type="submission" date="2020-04" db="EMBL/GenBank/DDBJ databases">
        <authorList>
            <person name="Yin C."/>
        </authorList>
    </citation>
    <scope>NUCLEOTIDE SEQUENCE [LARGE SCALE GENOMIC DNA]</scope>
    <source>
        <strain evidence="10 11">Ae27</strain>
    </source>
</reference>
<feature type="transmembrane region" description="Helical" evidence="7">
    <location>
        <begin position="304"/>
        <end position="326"/>
    </location>
</feature>
<dbReference type="InterPro" id="IPR036890">
    <property type="entry name" value="HATPase_C_sf"/>
</dbReference>
<keyword evidence="7" id="KW-0472">Membrane</keyword>
<evidence type="ECO:0000256" key="4">
    <source>
        <dbReference type="ARBA" id="ARBA00022679"/>
    </source>
</evidence>
<dbReference type="Proteomes" id="UP000570474">
    <property type="component" value="Unassembled WGS sequence"/>
</dbReference>
<dbReference type="EC" id="2.7.13.3" evidence="2"/>
<dbReference type="InterPro" id="IPR004358">
    <property type="entry name" value="Sig_transdc_His_kin-like_C"/>
</dbReference>
<dbReference type="SUPFAM" id="SSF47384">
    <property type="entry name" value="Homodimeric domain of signal transducing histidine kinase"/>
    <property type="match status" value="1"/>
</dbReference>
<dbReference type="SMART" id="SM00387">
    <property type="entry name" value="HATPase_c"/>
    <property type="match status" value="1"/>
</dbReference>
<keyword evidence="7" id="KW-0812">Transmembrane</keyword>
<evidence type="ECO:0000259" key="8">
    <source>
        <dbReference type="PROSITE" id="PS50109"/>
    </source>
</evidence>
<feature type="domain" description="Response regulatory" evidence="9">
    <location>
        <begin position="599"/>
        <end position="717"/>
    </location>
</feature>
<dbReference type="Pfam" id="PF00072">
    <property type="entry name" value="Response_reg"/>
    <property type="match status" value="1"/>
</dbReference>
<dbReference type="PROSITE" id="PS50109">
    <property type="entry name" value="HIS_KIN"/>
    <property type="match status" value="1"/>
</dbReference>
<organism evidence="10 11">
    <name type="scientific">Chitinophaga varians</name>
    <dbReference type="NCBI Taxonomy" id="2202339"/>
    <lineage>
        <taxon>Bacteria</taxon>
        <taxon>Pseudomonadati</taxon>
        <taxon>Bacteroidota</taxon>
        <taxon>Chitinophagia</taxon>
        <taxon>Chitinophagales</taxon>
        <taxon>Chitinophagaceae</taxon>
        <taxon>Chitinophaga</taxon>
    </lineage>
</organism>
<dbReference type="Gene3D" id="1.10.287.130">
    <property type="match status" value="1"/>
</dbReference>
<evidence type="ECO:0000259" key="9">
    <source>
        <dbReference type="PROSITE" id="PS50110"/>
    </source>
</evidence>
<keyword evidence="11" id="KW-1185">Reference proteome</keyword>
<evidence type="ECO:0000256" key="5">
    <source>
        <dbReference type="ARBA" id="ARBA00022777"/>
    </source>
</evidence>
<dbReference type="PRINTS" id="PR00344">
    <property type="entry name" value="BCTRLSENSOR"/>
</dbReference>
<dbReference type="InterPro" id="IPR005467">
    <property type="entry name" value="His_kinase_dom"/>
</dbReference>
<sequence>MRRSLKIFFVVLFLAAFAIGVLFIFGYDVHQRSAGKLLASADTLSRDNPGIRLMDNALLTLSRAENNFRMFTITYKRNYLQQFSVQLGEVLSSVDMVAGMLAKAPGHQQFDGLVAKKTEVSERIAQMKKATDSMLSTSLTDDRIDKLLSSIPSYKVTQIKKDEVTMDTVSNVQAQPEKKKGFFKRLGNAFSNKNKGDTVKAQMAVLVKTKSGKVIDKETYDAQRMKDIITDVNGYYKKILRTQLSNRLKIDADEQSLAGTNISMLGELDTLIVALRENAATALAQQKQQAKQSVYADASTMRSIAVWGFISLVLAVATALGTYWLLRKKELQLEASEEAAREQARVRTEFLANMSHEIRTPLNAVVGFSEQLAYSELSANQRDLLRSVETSADMLMQVVNDVLDFSKLEKEYISILHEPFSLYDTFEDVINTTRILAVQKNLEFTADFKGERHREVMGDGFRLKQILLNLISNAVKYTPSGSVTVTGTLETHSDTHGLFTFAVKDTGEGISKEAQASLFERFYQAAPARVTVKGTGLGLAITKKLVEMHGGTISFTSEPGQGSEFICRIPYELSTGTSHEAVTTAETEQPVGAFMEGRYVLVAEDQEMNLLLMKMMLTRWKCRFDMARDGETAVRMLSQQRYDLVLLDLHMPKLSGLEVVERIRKDADPQKAAVVVLALTADITEQDVRDFKRAGFNDWLMKPFREMDIYRVIRRNLRLGEKVSPEQN</sequence>
<keyword evidence="4" id="KW-0808">Transferase</keyword>
<gene>
    <name evidence="10" type="ORF">HGH92_28370</name>
</gene>
<protein>
    <recommendedName>
        <fullName evidence="2">histidine kinase</fullName>
        <ecNumber evidence="2">2.7.13.3</ecNumber>
    </recommendedName>
</protein>
<dbReference type="Gene3D" id="3.30.565.10">
    <property type="entry name" value="Histidine kinase-like ATPase, C-terminal domain"/>
    <property type="match status" value="1"/>
</dbReference>
<dbReference type="PROSITE" id="PS50110">
    <property type="entry name" value="RESPONSE_REGULATORY"/>
    <property type="match status" value="1"/>
</dbReference>
<dbReference type="CDD" id="cd00082">
    <property type="entry name" value="HisKA"/>
    <property type="match status" value="1"/>
</dbReference>